<keyword evidence="6" id="KW-0472">Membrane</keyword>
<dbReference type="Gene3D" id="3.30.200.20">
    <property type="entry name" value="Phosphorylase Kinase, domain 1"/>
    <property type="match status" value="1"/>
</dbReference>
<feature type="compositionally biased region" description="Basic and acidic residues" evidence="5">
    <location>
        <begin position="276"/>
        <end position="304"/>
    </location>
</feature>
<dbReference type="SUPFAM" id="SSF56112">
    <property type="entry name" value="Protein kinase-like (PK-like)"/>
    <property type="match status" value="1"/>
</dbReference>
<dbReference type="InterPro" id="IPR000719">
    <property type="entry name" value="Prot_kinase_dom"/>
</dbReference>
<evidence type="ECO:0000259" key="7">
    <source>
        <dbReference type="PROSITE" id="PS50011"/>
    </source>
</evidence>
<feature type="domain" description="Protein kinase" evidence="7">
    <location>
        <begin position="15"/>
        <end position="265"/>
    </location>
</feature>
<name>A0A7W0CNZ2_9ACTN</name>
<evidence type="ECO:0000313" key="8">
    <source>
        <dbReference type="EMBL" id="MBA2894666.1"/>
    </source>
</evidence>
<dbReference type="Pfam" id="PF00069">
    <property type="entry name" value="Pkinase"/>
    <property type="match status" value="1"/>
</dbReference>
<dbReference type="PANTHER" id="PTHR43289:SF34">
    <property type="entry name" value="SERINE_THREONINE-PROTEIN KINASE YBDM-RELATED"/>
    <property type="match status" value="1"/>
</dbReference>
<keyword evidence="3 8" id="KW-0418">Kinase</keyword>
<dbReference type="RefSeq" id="WP_181613412.1">
    <property type="nucleotide sequence ID" value="NZ_BAABAM010000004.1"/>
</dbReference>
<feature type="transmembrane region" description="Helical" evidence="6">
    <location>
        <begin position="435"/>
        <end position="455"/>
    </location>
</feature>
<gene>
    <name evidence="8" type="ORF">HNR30_006038</name>
</gene>
<feature type="transmembrane region" description="Helical" evidence="6">
    <location>
        <begin position="387"/>
        <end position="415"/>
    </location>
</feature>
<evidence type="ECO:0000313" key="9">
    <source>
        <dbReference type="Proteomes" id="UP000530928"/>
    </source>
</evidence>
<keyword evidence="4" id="KW-0067">ATP-binding</keyword>
<evidence type="ECO:0000256" key="2">
    <source>
        <dbReference type="ARBA" id="ARBA00022741"/>
    </source>
</evidence>
<dbReference type="PROSITE" id="PS50011">
    <property type="entry name" value="PROTEIN_KINASE_DOM"/>
    <property type="match status" value="1"/>
</dbReference>
<sequence>MQALDPADPREIGAYHLTGVLGRGGQGSVYLARTPEGGQVAVKLLHARVGDGEAHRRYVREADAARRVAPFSTARVIDVGVAADRPYLVSEYIPGPSLEMLVRGEGPRAGSGLERLAVATLTALAAIHRAGIVHRDFKPSNVIMGPEGPVVIDFGIARALDHTTTHSIVGTPAFMAPEQFHDGRLTPAADLFSWASTMVYAATGQQAFRGQTLPSLMHAILTREPDLTAVPGGLRPILQECLAKEPEVRPAAEALLQRLLGEPLTLKAPTLPGPRRPADPRPAESRPAESRPAESRPADLRSADPRPAWSTAPPTRFVTSAPATPSPAPGALRLPSVPVAASALVLAIPAVLASLIMALLALRFAVDGETMPRFGWTRWETIRNVALLLAVPALAAALWRAAVGVAVAVVGLTATVALQLVWDFAFDGYEVMPQLMAGATAAILQGLLFLAAGLLSARVSVTACAAGALAGLTMLAGDLGWIAGVITEQSDTAYWRIVLAATCVSRGLAAVWLALITGVLLARAVRARGTRA</sequence>
<keyword evidence="1" id="KW-0808">Transferase</keyword>
<organism evidence="8 9">
    <name type="scientific">Nonomuraea soli</name>
    <dbReference type="NCBI Taxonomy" id="1032476"/>
    <lineage>
        <taxon>Bacteria</taxon>
        <taxon>Bacillati</taxon>
        <taxon>Actinomycetota</taxon>
        <taxon>Actinomycetes</taxon>
        <taxon>Streptosporangiales</taxon>
        <taxon>Streptosporangiaceae</taxon>
        <taxon>Nonomuraea</taxon>
    </lineage>
</organism>
<feature type="transmembrane region" description="Helical" evidence="6">
    <location>
        <begin position="343"/>
        <end position="366"/>
    </location>
</feature>
<dbReference type="GO" id="GO:0005524">
    <property type="term" value="F:ATP binding"/>
    <property type="evidence" value="ECO:0007669"/>
    <property type="project" value="UniProtKB-KW"/>
</dbReference>
<proteinExistence type="predicted"/>
<accession>A0A7W0CNZ2</accession>
<dbReference type="Proteomes" id="UP000530928">
    <property type="component" value="Unassembled WGS sequence"/>
</dbReference>
<reference evidence="8 9" key="1">
    <citation type="submission" date="2020-07" db="EMBL/GenBank/DDBJ databases">
        <title>Genomic Encyclopedia of Type Strains, Phase IV (KMG-IV): sequencing the most valuable type-strain genomes for metagenomic binning, comparative biology and taxonomic classification.</title>
        <authorList>
            <person name="Goeker M."/>
        </authorList>
    </citation>
    <scope>NUCLEOTIDE SEQUENCE [LARGE SCALE GENOMIC DNA]</scope>
    <source>
        <strain evidence="8 9">DSM 45533</strain>
    </source>
</reference>
<keyword evidence="6" id="KW-0812">Transmembrane</keyword>
<keyword evidence="2" id="KW-0547">Nucleotide-binding</keyword>
<feature type="transmembrane region" description="Helical" evidence="6">
    <location>
        <begin position="493"/>
        <end position="522"/>
    </location>
</feature>
<keyword evidence="9" id="KW-1185">Reference proteome</keyword>
<dbReference type="CDD" id="cd14014">
    <property type="entry name" value="STKc_PknB_like"/>
    <property type="match status" value="1"/>
</dbReference>
<dbReference type="PROSITE" id="PS00108">
    <property type="entry name" value="PROTEIN_KINASE_ST"/>
    <property type="match status" value="1"/>
</dbReference>
<dbReference type="AlphaFoldDB" id="A0A7W0CNZ2"/>
<dbReference type="Gene3D" id="1.10.510.10">
    <property type="entry name" value="Transferase(Phosphotransferase) domain 1"/>
    <property type="match status" value="1"/>
</dbReference>
<keyword evidence="8" id="KW-0723">Serine/threonine-protein kinase</keyword>
<evidence type="ECO:0000256" key="6">
    <source>
        <dbReference type="SAM" id="Phobius"/>
    </source>
</evidence>
<dbReference type="EMBL" id="JACDUR010000006">
    <property type="protein sequence ID" value="MBA2894666.1"/>
    <property type="molecule type" value="Genomic_DNA"/>
</dbReference>
<evidence type="ECO:0000256" key="3">
    <source>
        <dbReference type="ARBA" id="ARBA00022777"/>
    </source>
</evidence>
<dbReference type="GO" id="GO:0004674">
    <property type="term" value="F:protein serine/threonine kinase activity"/>
    <property type="evidence" value="ECO:0007669"/>
    <property type="project" value="UniProtKB-KW"/>
</dbReference>
<comment type="caution">
    <text evidence="8">The sequence shown here is derived from an EMBL/GenBank/DDBJ whole genome shotgun (WGS) entry which is preliminary data.</text>
</comment>
<evidence type="ECO:0000256" key="1">
    <source>
        <dbReference type="ARBA" id="ARBA00022679"/>
    </source>
</evidence>
<feature type="region of interest" description="Disordered" evidence="5">
    <location>
        <begin position="266"/>
        <end position="325"/>
    </location>
</feature>
<evidence type="ECO:0000256" key="4">
    <source>
        <dbReference type="ARBA" id="ARBA00022840"/>
    </source>
</evidence>
<evidence type="ECO:0000256" key="5">
    <source>
        <dbReference type="SAM" id="MobiDB-lite"/>
    </source>
</evidence>
<keyword evidence="6" id="KW-1133">Transmembrane helix</keyword>
<dbReference type="InterPro" id="IPR008271">
    <property type="entry name" value="Ser/Thr_kinase_AS"/>
</dbReference>
<dbReference type="InterPro" id="IPR011009">
    <property type="entry name" value="Kinase-like_dom_sf"/>
</dbReference>
<protein>
    <submittedName>
        <fullName evidence="8">Serine/threonine protein kinase</fullName>
    </submittedName>
</protein>
<feature type="transmembrane region" description="Helical" evidence="6">
    <location>
        <begin position="467"/>
        <end position="487"/>
    </location>
</feature>
<dbReference type="PANTHER" id="PTHR43289">
    <property type="entry name" value="MITOGEN-ACTIVATED PROTEIN KINASE KINASE KINASE 20-RELATED"/>
    <property type="match status" value="1"/>
</dbReference>